<evidence type="ECO:0000313" key="3">
    <source>
        <dbReference type="Proteomes" id="UP000032568"/>
    </source>
</evidence>
<evidence type="ECO:0000313" key="2">
    <source>
        <dbReference type="EMBL" id="WDD97596.1"/>
    </source>
</evidence>
<dbReference type="KEGG" id="tact:SG35_020080"/>
<name>A0AAF0BYS7_9GAMM</name>
<keyword evidence="3" id="KW-1185">Reference proteome</keyword>
<dbReference type="InterPro" id="IPR001633">
    <property type="entry name" value="EAL_dom"/>
</dbReference>
<dbReference type="PROSITE" id="PS50883">
    <property type="entry name" value="EAL"/>
    <property type="match status" value="1"/>
</dbReference>
<dbReference type="EMBL" id="CP059735">
    <property type="protein sequence ID" value="WDD97596.1"/>
    <property type="molecule type" value="Genomic_DNA"/>
</dbReference>
<dbReference type="Proteomes" id="UP000032568">
    <property type="component" value="Chromosome"/>
</dbReference>
<organism evidence="2 3">
    <name type="scientific">Thalassomonas actiniarum</name>
    <dbReference type="NCBI Taxonomy" id="485447"/>
    <lineage>
        <taxon>Bacteria</taxon>
        <taxon>Pseudomonadati</taxon>
        <taxon>Pseudomonadota</taxon>
        <taxon>Gammaproteobacteria</taxon>
        <taxon>Alteromonadales</taxon>
        <taxon>Colwelliaceae</taxon>
        <taxon>Thalassomonas</taxon>
    </lineage>
</organism>
<reference evidence="2 3" key="1">
    <citation type="journal article" date="2015" name="Genome Announc.">
        <title>Draft Genome Sequences of Marine Isolates of Thalassomonas viridans and Thalassomonas actiniarum.</title>
        <authorList>
            <person name="Olonade I."/>
            <person name="van Zyl L.J."/>
            <person name="Trindade M."/>
        </authorList>
    </citation>
    <scope>NUCLEOTIDE SEQUENCE [LARGE SCALE GENOMIC DNA]</scope>
    <source>
        <strain evidence="2 3">A5K-106</strain>
    </source>
</reference>
<dbReference type="RefSeq" id="WP_160298353.1">
    <property type="nucleotide sequence ID" value="NZ_CP059735.1"/>
</dbReference>
<gene>
    <name evidence="2" type="ORF">SG35_020080</name>
</gene>
<dbReference type="AlphaFoldDB" id="A0AAF0BYS7"/>
<evidence type="ECO:0000259" key="1">
    <source>
        <dbReference type="PROSITE" id="PS50883"/>
    </source>
</evidence>
<proteinExistence type="predicted"/>
<accession>A0AAF0BYS7</accession>
<feature type="domain" description="EAL" evidence="1">
    <location>
        <begin position="1"/>
        <end position="46"/>
    </location>
</feature>
<reference evidence="2 3" key="2">
    <citation type="journal article" date="2022" name="Mar. Drugs">
        <title>Bioassay-Guided Fractionation Leads to the Detection of Cholic Acid Generated by the Rare Thalassomonas sp.</title>
        <authorList>
            <person name="Pheiffer F."/>
            <person name="Schneider Y.K."/>
            <person name="Hansen E.H."/>
            <person name="Andersen J.H."/>
            <person name="Isaksson J."/>
            <person name="Busche T."/>
            <person name="R C."/>
            <person name="Kalinowski J."/>
            <person name="Zyl L.V."/>
            <person name="Trindade M."/>
        </authorList>
    </citation>
    <scope>NUCLEOTIDE SEQUENCE [LARGE SCALE GENOMIC DNA]</scope>
    <source>
        <strain evidence="2 3">A5K-106</strain>
    </source>
</reference>
<sequence length="46" mass="5013">MPVSTGDQNGILVPEALLALLEKLKLEKVAEGLEQDFQLQPLPGIR</sequence>
<protein>
    <recommendedName>
        <fullName evidence="1">EAL domain-containing protein</fullName>
    </recommendedName>
</protein>